<dbReference type="AlphaFoldDB" id="A0AAX2AKY8"/>
<protein>
    <submittedName>
        <fullName evidence="1">Uncharacterized protein</fullName>
    </submittedName>
</protein>
<comment type="caution">
    <text evidence="1">The sequence shown here is derived from an EMBL/GenBank/DDBJ whole genome shotgun (WGS) entry which is preliminary data.</text>
</comment>
<gene>
    <name evidence="1" type="ORF">CP985_00450</name>
</gene>
<name>A0AAX2AKY8_9BACT</name>
<dbReference type="RefSeq" id="WP_228255985.1">
    <property type="nucleotide sequence ID" value="NZ_NXID01000002.1"/>
</dbReference>
<reference evidence="1 2" key="1">
    <citation type="submission" date="2017-09" db="EMBL/GenBank/DDBJ databases">
        <title>Genomics of the genus Arcobacter.</title>
        <authorList>
            <person name="Perez-Cataluna A."/>
            <person name="Figueras M.J."/>
            <person name="Salas-Masso N."/>
        </authorList>
    </citation>
    <scope>NUCLEOTIDE SEQUENCE [LARGE SCALE GENOMIC DNA]</scope>
    <source>
        <strain evidence="1 2">CECT 7386</strain>
    </source>
</reference>
<dbReference type="EMBL" id="NXID01000002">
    <property type="protein sequence ID" value="RXK16923.1"/>
    <property type="molecule type" value="Genomic_DNA"/>
</dbReference>
<evidence type="ECO:0000313" key="2">
    <source>
        <dbReference type="Proteomes" id="UP000290092"/>
    </source>
</evidence>
<dbReference type="Proteomes" id="UP000290092">
    <property type="component" value="Unassembled WGS sequence"/>
</dbReference>
<accession>A0AAX2AKY8</accession>
<evidence type="ECO:0000313" key="1">
    <source>
        <dbReference type="EMBL" id="RXK16923.1"/>
    </source>
</evidence>
<sequence>NRNGRNEVKPWRLKEAFIALKPEWSERSEAMEAERSVYSFETIFDILYLEAIKHRNNYLKF</sequence>
<organism evidence="1 2">
    <name type="scientific">Malaciobacter mytili LMG 24559</name>
    <dbReference type="NCBI Taxonomy" id="1032238"/>
    <lineage>
        <taxon>Bacteria</taxon>
        <taxon>Pseudomonadati</taxon>
        <taxon>Campylobacterota</taxon>
        <taxon>Epsilonproteobacteria</taxon>
        <taxon>Campylobacterales</taxon>
        <taxon>Arcobacteraceae</taxon>
        <taxon>Malaciobacter</taxon>
    </lineage>
</organism>
<keyword evidence="2" id="KW-1185">Reference proteome</keyword>
<feature type="non-terminal residue" evidence="1">
    <location>
        <position position="1"/>
    </location>
</feature>
<proteinExistence type="predicted"/>